<evidence type="ECO:0000313" key="1">
    <source>
        <dbReference type="EMBL" id="RJE18311.1"/>
    </source>
</evidence>
<reference evidence="2" key="1">
    <citation type="submission" date="2017-02" db="EMBL/GenBank/DDBJ databases">
        <authorList>
            <person name="Tafer H."/>
            <person name="Lopandic K."/>
        </authorList>
    </citation>
    <scope>NUCLEOTIDE SEQUENCE [LARGE SCALE GENOMIC DNA]</scope>
    <source>
        <strain evidence="2">CBS 366.77</strain>
    </source>
</reference>
<organism evidence="1 2">
    <name type="scientific">Aspergillus sclerotialis</name>
    <dbReference type="NCBI Taxonomy" id="2070753"/>
    <lineage>
        <taxon>Eukaryota</taxon>
        <taxon>Fungi</taxon>
        <taxon>Dikarya</taxon>
        <taxon>Ascomycota</taxon>
        <taxon>Pezizomycotina</taxon>
        <taxon>Eurotiomycetes</taxon>
        <taxon>Eurotiomycetidae</taxon>
        <taxon>Eurotiales</taxon>
        <taxon>Aspergillaceae</taxon>
        <taxon>Aspergillus</taxon>
        <taxon>Aspergillus subgen. Polypaecilum</taxon>
    </lineage>
</organism>
<dbReference type="PANTHER" id="PTHR47785:SF6">
    <property type="entry name" value="ZN(II)2CYS6 TRANSCRIPTION FACTOR (EUROFUNG)"/>
    <property type="match status" value="1"/>
</dbReference>
<dbReference type="Proteomes" id="UP000266188">
    <property type="component" value="Unassembled WGS sequence"/>
</dbReference>
<dbReference type="InterPro" id="IPR053181">
    <property type="entry name" value="EcdB-like_regulator"/>
</dbReference>
<sequence>MLRGRYMIAKFHIGRPYLYKALRIPSSLTDDDLEQVRSGLRNAMDWPITQGIFRKMKSCIPIKFAFCSQFFGQILLFYCISHSSNIKLRETLPSGWERWNEEMLQFLEDCAPYSPAVAKDLELLRML</sequence>
<protein>
    <submittedName>
        <fullName evidence="1">C6 finger domain protein</fullName>
    </submittedName>
</protein>
<proteinExistence type="predicted"/>
<comment type="caution">
    <text evidence="1">The sequence shown here is derived from an EMBL/GenBank/DDBJ whole genome shotgun (WGS) entry which is preliminary data.</text>
</comment>
<accession>A0A3A2ZME8</accession>
<name>A0A3A2ZME8_9EURO</name>
<dbReference type="EMBL" id="MVGC01000578">
    <property type="protein sequence ID" value="RJE18311.1"/>
    <property type="molecule type" value="Genomic_DNA"/>
</dbReference>
<evidence type="ECO:0000313" key="2">
    <source>
        <dbReference type="Proteomes" id="UP000266188"/>
    </source>
</evidence>
<dbReference type="STRING" id="2070753.A0A3A2ZME8"/>
<gene>
    <name evidence="1" type="ORF">PHISCL_09350</name>
</gene>
<dbReference type="AlphaFoldDB" id="A0A3A2ZME8"/>
<dbReference type="PANTHER" id="PTHR47785">
    <property type="entry name" value="ZN(II)2CYS6 TRANSCRIPTION FACTOR (EUROFUNG)-RELATED-RELATED"/>
    <property type="match status" value="1"/>
</dbReference>
<keyword evidence="2" id="KW-1185">Reference proteome</keyword>
<dbReference type="OrthoDB" id="6133115at2759"/>